<keyword evidence="4" id="KW-1185">Reference proteome</keyword>
<evidence type="ECO:0000256" key="1">
    <source>
        <dbReference type="ARBA" id="ARBA00023239"/>
    </source>
</evidence>
<keyword evidence="3" id="KW-0378">Hydrolase</keyword>
<dbReference type="SUPFAM" id="SSF53474">
    <property type="entry name" value="alpha/beta-Hydrolases"/>
    <property type="match status" value="1"/>
</dbReference>
<name>A0A934RF36_9BACT</name>
<dbReference type="Pfam" id="PF12697">
    <property type="entry name" value="Abhydrolase_6"/>
    <property type="match status" value="1"/>
</dbReference>
<sequence>MGTRRLAKRMKGTIWCLHGAVGMADDWSGFSVPGWAIKRVDLWRFLDCCPMSMPAFGDALNEEAAATQGRKVLLGYSMGGRLALHALLQGSVWEAGVIVSAHPGLEDEPAKKDRRAKDAEWGARALRDDWSDFLEAWNGQAVLGTSAGGASFANRALLKQRRQAVARSFMDWTLGGQESLWDQLPNLPCPVLWAVGEQDEKFRSLGENALTAHHTGNPAPRASMDLWVGKGAGHRLPWDLPDEFAKKVGEFLEGVDS</sequence>
<evidence type="ECO:0000313" key="3">
    <source>
        <dbReference type="EMBL" id="MBK1827235.1"/>
    </source>
</evidence>
<dbReference type="Gene3D" id="3.40.50.1820">
    <property type="entry name" value="alpha/beta hydrolase"/>
    <property type="match status" value="1"/>
</dbReference>
<dbReference type="EMBL" id="JAENII010000006">
    <property type="protein sequence ID" value="MBK1827235.1"/>
    <property type="molecule type" value="Genomic_DNA"/>
</dbReference>
<dbReference type="PANTHER" id="PTHR42916:SF1">
    <property type="entry name" value="PROTEIN PHYLLO, CHLOROPLASTIC"/>
    <property type="match status" value="1"/>
</dbReference>
<dbReference type="GO" id="GO:0016787">
    <property type="term" value="F:hydrolase activity"/>
    <property type="evidence" value="ECO:0007669"/>
    <property type="project" value="UniProtKB-KW"/>
</dbReference>
<feature type="domain" description="AB hydrolase-1" evidence="2">
    <location>
        <begin position="64"/>
        <end position="246"/>
    </location>
</feature>
<dbReference type="InterPro" id="IPR029058">
    <property type="entry name" value="AB_hydrolase_fold"/>
</dbReference>
<dbReference type="Proteomes" id="UP000658278">
    <property type="component" value="Unassembled WGS sequence"/>
</dbReference>
<evidence type="ECO:0000313" key="4">
    <source>
        <dbReference type="Proteomes" id="UP000658278"/>
    </source>
</evidence>
<dbReference type="AlphaFoldDB" id="A0A934RF36"/>
<gene>
    <name evidence="3" type="ORF">JIN81_09390</name>
</gene>
<protein>
    <submittedName>
        <fullName evidence="3">Alpha/beta fold hydrolase</fullName>
    </submittedName>
</protein>
<keyword evidence="1" id="KW-0456">Lyase</keyword>
<proteinExistence type="predicted"/>
<comment type="caution">
    <text evidence="3">The sequence shown here is derived from an EMBL/GenBank/DDBJ whole genome shotgun (WGS) entry which is preliminary data.</text>
</comment>
<reference evidence="3" key="1">
    <citation type="submission" date="2021-01" db="EMBL/GenBank/DDBJ databases">
        <title>Modified the classification status of verrucomicrobia.</title>
        <authorList>
            <person name="Feng X."/>
        </authorList>
    </citation>
    <scope>NUCLEOTIDE SEQUENCE</scope>
    <source>
        <strain evidence="3">KCTC 22201</strain>
    </source>
</reference>
<dbReference type="InterPro" id="IPR000073">
    <property type="entry name" value="AB_hydrolase_1"/>
</dbReference>
<accession>A0A934RF36</accession>
<dbReference type="PANTHER" id="PTHR42916">
    <property type="entry name" value="2-SUCCINYL-5-ENOLPYRUVYL-6-HYDROXY-3-CYCLOHEXENE-1-CARBOXYLATE SYNTHASE"/>
    <property type="match status" value="1"/>
</dbReference>
<organism evidence="3 4">
    <name type="scientific">Haloferula rosea</name>
    <dbReference type="NCBI Taxonomy" id="490093"/>
    <lineage>
        <taxon>Bacteria</taxon>
        <taxon>Pseudomonadati</taxon>
        <taxon>Verrucomicrobiota</taxon>
        <taxon>Verrucomicrobiia</taxon>
        <taxon>Verrucomicrobiales</taxon>
        <taxon>Verrucomicrobiaceae</taxon>
        <taxon>Haloferula</taxon>
    </lineage>
</organism>
<evidence type="ECO:0000259" key="2">
    <source>
        <dbReference type="Pfam" id="PF12697"/>
    </source>
</evidence>
<dbReference type="GO" id="GO:0016829">
    <property type="term" value="F:lyase activity"/>
    <property type="evidence" value="ECO:0007669"/>
    <property type="project" value="UniProtKB-KW"/>
</dbReference>